<reference evidence="7 8" key="1">
    <citation type="submission" date="2020-08" db="EMBL/GenBank/DDBJ databases">
        <title>Plant Genome Project.</title>
        <authorList>
            <person name="Zhang R.-G."/>
        </authorList>
    </citation>
    <scope>NUCLEOTIDE SEQUENCE [LARGE SCALE GENOMIC DNA]</scope>
    <source>
        <tissue evidence="7">Rhizome</tissue>
    </source>
</reference>
<evidence type="ECO:0000256" key="4">
    <source>
        <dbReference type="ARBA" id="ARBA00022989"/>
    </source>
</evidence>
<dbReference type="GO" id="GO:0016020">
    <property type="term" value="C:membrane"/>
    <property type="evidence" value="ECO:0007669"/>
    <property type="project" value="UniProtKB-SubCell"/>
</dbReference>
<evidence type="ECO:0000256" key="2">
    <source>
        <dbReference type="ARBA" id="ARBA00010131"/>
    </source>
</evidence>
<dbReference type="Proteomes" id="UP000734854">
    <property type="component" value="Unassembled WGS sequence"/>
</dbReference>
<gene>
    <name evidence="7" type="ORF">ZIOFF_071343</name>
</gene>
<evidence type="ECO:0000256" key="5">
    <source>
        <dbReference type="ARBA" id="ARBA00023136"/>
    </source>
</evidence>
<dbReference type="AlphaFoldDB" id="A0A8J5C3M4"/>
<name>A0A8J5C3M4_ZINOF</name>
<dbReference type="GO" id="GO:0012505">
    <property type="term" value="C:endomembrane system"/>
    <property type="evidence" value="ECO:0007669"/>
    <property type="project" value="TreeGrafter"/>
</dbReference>
<dbReference type="EMBL" id="JACMSC010000021">
    <property type="protein sequence ID" value="KAG6470278.1"/>
    <property type="molecule type" value="Genomic_DNA"/>
</dbReference>
<keyword evidence="5 6" id="KW-0472">Membrane</keyword>
<keyword evidence="8" id="KW-1185">Reference proteome</keyword>
<proteinExistence type="inferred from homology"/>
<dbReference type="PANTHER" id="PTHR33966:SF1">
    <property type="entry name" value="PROTEIN ODR-4 HOMOLOG"/>
    <property type="match status" value="1"/>
</dbReference>
<evidence type="ECO:0000256" key="1">
    <source>
        <dbReference type="ARBA" id="ARBA00004370"/>
    </source>
</evidence>
<sequence length="649" mass="69997">MESSETVEKRGWGFEIEEKVDKFLLHQPANLAAAAAELAPGYGDQKDPHGVNNQGGRSILLPRLEAVLSDLVAIVCREFNATRASHGIGGVEAAASGGLASPYIAGEGERVFGRGARHQPPGGNGAAMKTNDGLRAEHGSRSGLAREALYSSGDLRSPHLEMVKTVVGDEAQLKAAEDRLFQSGVSAEVGLVIGNLSANSDRGFVYYLIPTPPTDGGGPACSLKREVSGNFGKDGKKGSKGAKPASEAPASLVIDADWVAEHARQVSRMLLGGMSVAGIYLWASEASFKATSPVVLAQLDYAVKGVAQAAPFHDSEFGERLLIHVSYSPRRWSCRICTVSAGSLHPCDFKMSKLIASLQAFKCTYNFDIRLPIYQDGTLRVTLKDIIYKGITNLSKDLQCAKFLINGHMVTEDLQLLSKSTHDVEFLVPFNKTMSSGEFSSEEMAGLVSFNGSVVAFAYLAPREPFLQAISDLKCDITSTLRSRLEMIADEAEEGALSTNAGAEKPIHQLTLDELRKPCSVTFPRRVLVPWLDGLFICDYLQASETSEDIKDHCKEMMAMEAPIEVSTVVDLETTPSDMIARSFWHVAHEHLPSPSPAVECRKQHPTKAVQTARSQTSNFYFLLAILVLVSALVVGWAIGVFGPVNTPS</sequence>
<dbReference type="PANTHER" id="PTHR33966">
    <property type="entry name" value="PROTEIN ODR-4 HOMOLOG"/>
    <property type="match status" value="1"/>
</dbReference>
<evidence type="ECO:0000256" key="3">
    <source>
        <dbReference type="ARBA" id="ARBA00022692"/>
    </source>
</evidence>
<accession>A0A8J5C3M4</accession>
<organism evidence="7 8">
    <name type="scientific">Zingiber officinale</name>
    <name type="common">Ginger</name>
    <name type="synonym">Amomum zingiber</name>
    <dbReference type="NCBI Taxonomy" id="94328"/>
    <lineage>
        <taxon>Eukaryota</taxon>
        <taxon>Viridiplantae</taxon>
        <taxon>Streptophyta</taxon>
        <taxon>Embryophyta</taxon>
        <taxon>Tracheophyta</taxon>
        <taxon>Spermatophyta</taxon>
        <taxon>Magnoliopsida</taxon>
        <taxon>Liliopsida</taxon>
        <taxon>Zingiberales</taxon>
        <taxon>Zingiberaceae</taxon>
        <taxon>Zingiber</taxon>
    </lineage>
</organism>
<protein>
    <submittedName>
        <fullName evidence="7">Uncharacterized protein</fullName>
    </submittedName>
</protein>
<comment type="subcellular location">
    <subcellularLocation>
        <location evidence="1">Membrane</location>
    </subcellularLocation>
</comment>
<evidence type="ECO:0000256" key="6">
    <source>
        <dbReference type="SAM" id="Phobius"/>
    </source>
</evidence>
<evidence type="ECO:0000313" key="7">
    <source>
        <dbReference type="EMBL" id="KAG6470278.1"/>
    </source>
</evidence>
<keyword evidence="3 6" id="KW-0812">Transmembrane</keyword>
<keyword evidence="4 6" id="KW-1133">Transmembrane helix</keyword>
<feature type="transmembrane region" description="Helical" evidence="6">
    <location>
        <begin position="620"/>
        <end position="643"/>
    </location>
</feature>
<dbReference type="Pfam" id="PF14778">
    <property type="entry name" value="ODR4-like"/>
    <property type="match status" value="1"/>
</dbReference>
<comment type="caution">
    <text evidence="7">The sequence shown here is derived from an EMBL/GenBank/DDBJ whole genome shotgun (WGS) entry which is preliminary data.</text>
</comment>
<dbReference type="InterPro" id="IPR029454">
    <property type="entry name" value="ODR-4-like"/>
</dbReference>
<comment type="similarity">
    <text evidence="2">Belongs to the ODR-4 family.</text>
</comment>
<evidence type="ECO:0000313" key="8">
    <source>
        <dbReference type="Proteomes" id="UP000734854"/>
    </source>
</evidence>
<dbReference type="GO" id="GO:0008104">
    <property type="term" value="P:intracellular protein localization"/>
    <property type="evidence" value="ECO:0007669"/>
    <property type="project" value="TreeGrafter"/>
</dbReference>